<feature type="transmembrane region" description="Helical" evidence="2">
    <location>
        <begin position="12"/>
        <end position="33"/>
    </location>
</feature>
<keyword evidence="4" id="KW-1185">Reference proteome</keyword>
<dbReference type="AlphaFoldDB" id="A0A521FZ60"/>
<gene>
    <name evidence="3" type="ORF">CDV28_14219</name>
</gene>
<name>A0A521FZ60_9BACT</name>
<dbReference type="Proteomes" id="UP000316238">
    <property type="component" value="Unassembled WGS sequence"/>
</dbReference>
<accession>A0A521FZ60</accession>
<evidence type="ECO:0000313" key="4">
    <source>
        <dbReference type="Proteomes" id="UP000316238"/>
    </source>
</evidence>
<sequence length="317" mass="35167">MKNRKPKKKLPLQSIALGCTVFASVLAGAWFLFPTEMEKVLKQLPQAVGLRPQVEESSPSPLVVEEKEVDEPPPAGGKLARSSSELNLPTTEVETAPLVPVPADKSAPPPMTCLQAAGSLRPFLDGLDKKDYIQEFKLKQSVRKHLDGLKDKLVAKPPAVVRETDDLYTVISNTAHFFRIIGKDNIQLLKTVLEHEQGKIEELAVALHAASIGESCPVDTVQIPFNTAYEYSVFFLNTIGGRSYLFRREARVRLLINYYALLLIDEAGSRNLNAHGTDISSLIPPLIRDIEATNQLAARKDEYVARLRELSERHPAR</sequence>
<evidence type="ECO:0000313" key="3">
    <source>
        <dbReference type="EMBL" id="TAA74049.1"/>
    </source>
</evidence>
<organism evidence="3 4">
    <name type="scientific">Candidatus Electronema aureum</name>
    <dbReference type="NCBI Taxonomy" id="2005002"/>
    <lineage>
        <taxon>Bacteria</taxon>
        <taxon>Pseudomonadati</taxon>
        <taxon>Thermodesulfobacteriota</taxon>
        <taxon>Desulfobulbia</taxon>
        <taxon>Desulfobulbales</taxon>
        <taxon>Desulfobulbaceae</taxon>
        <taxon>Candidatus Electronema</taxon>
    </lineage>
</organism>
<evidence type="ECO:0000256" key="1">
    <source>
        <dbReference type="SAM" id="MobiDB-lite"/>
    </source>
</evidence>
<keyword evidence="2" id="KW-0812">Transmembrane</keyword>
<keyword evidence="2" id="KW-1133">Transmembrane helix</keyword>
<comment type="caution">
    <text evidence="3">The sequence shown here is derived from an EMBL/GenBank/DDBJ whole genome shotgun (WGS) entry which is preliminary data.</text>
</comment>
<reference evidence="3" key="1">
    <citation type="submission" date="2017-07" db="EMBL/GenBank/DDBJ databases">
        <title>The cable genome - Insights into the physiology and evolution of filamentous bacteria capable of sulfide oxidation via long distance electron transfer.</title>
        <authorList>
            <person name="Thorup C."/>
            <person name="Bjerg J.T."/>
            <person name="Schreiber L."/>
            <person name="Nielsen L.P."/>
            <person name="Kjeldsen K.U."/>
            <person name="Boesen T."/>
            <person name="Boggild A."/>
            <person name="Meysman F."/>
            <person name="Geelhoed J."/>
            <person name="Schramm A."/>
        </authorList>
    </citation>
    <scope>NUCLEOTIDE SEQUENCE [LARGE SCALE GENOMIC DNA]</scope>
    <source>
        <strain evidence="3">GS</strain>
    </source>
</reference>
<keyword evidence="2" id="KW-0472">Membrane</keyword>
<dbReference type="EMBL" id="NQJD01000042">
    <property type="protein sequence ID" value="TAA74049.1"/>
    <property type="molecule type" value="Genomic_DNA"/>
</dbReference>
<protein>
    <submittedName>
        <fullName evidence="3">Uncharacterized protein</fullName>
    </submittedName>
</protein>
<proteinExistence type="predicted"/>
<evidence type="ECO:0000256" key="2">
    <source>
        <dbReference type="SAM" id="Phobius"/>
    </source>
</evidence>
<feature type="region of interest" description="Disordered" evidence="1">
    <location>
        <begin position="51"/>
        <end position="87"/>
    </location>
</feature>